<feature type="region of interest" description="Disordered" evidence="1">
    <location>
        <begin position="25"/>
        <end position="108"/>
    </location>
</feature>
<sequence>MKVLTHKPPYSATPDASATIVLHKEAPTIAASREEAPAPIAPQKEAPLEVPHGEGSSRHRDKAVPRPRSIRDLYRVRARGGMSPSSPRKWWTSQSHQGRSHLKLGGPR</sequence>
<gene>
    <name evidence="2" type="ORF">B296_00023110</name>
</gene>
<feature type="compositionally biased region" description="Basic and acidic residues" evidence="1">
    <location>
        <begin position="51"/>
        <end position="75"/>
    </location>
</feature>
<protein>
    <submittedName>
        <fullName evidence="2">Uncharacterized protein</fullName>
    </submittedName>
</protein>
<comment type="caution">
    <text evidence="2">The sequence shown here is derived from an EMBL/GenBank/DDBJ whole genome shotgun (WGS) entry which is preliminary data.</text>
</comment>
<name>A0A426YTK9_ENSVE</name>
<reference evidence="2 3" key="1">
    <citation type="journal article" date="2014" name="Agronomy (Basel)">
        <title>A Draft Genome Sequence for Ensete ventricosum, the Drought-Tolerant Tree Against Hunger.</title>
        <authorList>
            <person name="Harrison J."/>
            <person name="Moore K.A."/>
            <person name="Paszkiewicz K."/>
            <person name="Jones T."/>
            <person name="Grant M."/>
            <person name="Ambacheew D."/>
            <person name="Muzemil S."/>
            <person name="Studholme D.J."/>
        </authorList>
    </citation>
    <scope>NUCLEOTIDE SEQUENCE [LARGE SCALE GENOMIC DNA]</scope>
</reference>
<dbReference type="AlphaFoldDB" id="A0A426YTK9"/>
<evidence type="ECO:0000313" key="2">
    <source>
        <dbReference type="EMBL" id="RRT55057.1"/>
    </source>
</evidence>
<dbReference type="EMBL" id="AMZH03010270">
    <property type="protein sequence ID" value="RRT55057.1"/>
    <property type="molecule type" value="Genomic_DNA"/>
</dbReference>
<organism evidence="2 3">
    <name type="scientific">Ensete ventricosum</name>
    <name type="common">Abyssinian banana</name>
    <name type="synonym">Musa ensete</name>
    <dbReference type="NCBI Taxonomy" id="4639"/>
    <lineage>
        <taxon>Eukaryota</taxon>
        <taxon>Viridiplantae</taxon>
        <taxon>Streptophyta</taxon>
        <taxon>Embryophyta</taxon>
        <taxon>Tracheophyta</taxon>
        <taxon>Spermatophyta</taxon>
        <taxon>Magnoliopsida</taxon>
        <taxon>Liliopsida</taxon>
        <taxon>Zingiberales</taxon>
        <taxon>Musaceae</taxon>
        <taxon>Ensete</taxon>
    </lineage>
</organism>
<dbReference type="Proteomes" id="UP000287651">
    <property type="component" value="Unassembled WGS sequence"/>
</dbReference>
<accession>A0A426YTK9</accession>
<proteinExistence type="predicted"/>
<evidence type="ECO:0000313" key="3">
    <source>
        <dbReference type="Proteomes" id="UP000287651"/>
    </source>
</evidence>
<feature type="compositionally biased region" description="Polar residues" evidence="1">
    <location>
        <begin position="83"/>
        <end position="97"/>
    </location>
</feature>
<evidence type="ECO:0000256" key="1">
    <source>
        <dbReference type="SAM" id="MobiDB-lite"/>
    </source>
</evidence>
<feature type="compositionally biased region" description="Basic and acidic residues" evidence="1">
    <location>
        <begin position="25"/>
        <end position="36"/>
    </location>
</feature>